<proteinExistence type="inferred from homology"/>
<dbReference type="EMBL" id="CP059066">
    <property type="protein sequence ID" value="QSQ08731.1"/>
    <property type="molecule type" value="Genomic_DNA"/>
</dbReference>
<dbReference type="Proteomes" id="UP000662904">
    <property type="component" value="Chromosome"/>
</dbReference>
<feature type="transmembrane region" description="Helical" evidence="9">
    <location>
        <begin position="6"/>
        <end position="22"/>
    </location>
</feature>
<evidence type="ECO:0000256" key="2">
    <source>
        <dbReference type="ARBA" id="ARBA00006434"/>
    </source>
</evidence>
<evidence type="ECO:0000256" key="4">
    <source>
        <dbReference type="ARBA" id="ARBA00022475"/>
    </source>
</evidence>
<dbReference type="KEGG" id="kme:H0A61_01074"/>
<feature type="transmembrane region" description="Helical" evidence="9">
    <location>
        <begin position="378"/>
        <end position="399"/>
    </location>
</feature>
<comment type="similarity">
    <text evidence="2 8">Belongs to the sodium:solute symporter (SSF) (TC 2.A.21) family.</text>
</comment>
<dbReference type="Gene3D" id="1.20.1730.10">
    <property type="entry name" value="Sodium/glucose cotransporter"/>
    <property type="match status" value="1"/>
</dbReference>
<evidence type="ECO:0000256" key="3">
    <source>
        <dbReference type="ARBA" id="ARBA00022448"/>
    </source>
</evidence>
<dbReference type="AlphaFoldDB" id="A0A8A0RJW8"/>
<dbReference type="InterPro" id="IPR001734">
    <property type="entry name" value="Na/solute_symporter"/>
</dbReference>
<dbReference type="PROSITE" id="PS50283">
    <property type="entry name" value="NA_SOLUT_SYMP_3"/>
    <property type="match status" value="1"/>
</dbReference>
<feature type="transmembrane region" description="Helical" evidence="9">
    <location>
        <begin position="34"/>
        <end position="51"/>
    </location>
</feature>
<keyword evidence="11" id="KW-1185">Reference proteome</keyword>
<evidence type="ECO:0000256" key="1">
    <source>
        <dbReference type="ARBA" id="ARBA00004141"/>
    </source>
</evidence>
<sequence length="473" mass="50371">MSLQLILILFYLMLTVAIGVYAKKKSNSASSFHGAGLGVLMCVAAGTGEWLGGTSTTGVSEYGYLFGLSGAWYTISNGIGLIVLALFFAKLYRSLETVTVPGIIEKFIGVNARIVSSILLTFVMLAVGTAQIIAAGTLGVTVLGLDYTTSVIILGIGFIVYTLAGGMVAVGYTNTVHLIAMYGGVLLAIIISLLDIGGLNAVRSSLPAEQYFNMTSIGIPKVSSWITASILGACTAQAGIQPILAAKDVHVAKKSAVITAFIVAPFGLFTALLGIISKIKYPGIENAKLALPTLMMNLNPIAGGIVLASIMAAILSTVSPIILASGTMITKDIYHRVFKTDASDDQLLFVSRLTTGVAGLICIILAVIMYGSTRILDMVYFAYTLRGAIFVVLLLGIYWKKTSEKGAVYAMIITALVGFFWIIHKAVLGYYPVHRMLTETYASIIAAFVSTVVFSLVFRRNTKINQCQYKDHI</sequence>
<dbReference type="InterPro" id="IPR018212">
    <property type="entry name" value="Na/solute_symporter_CS"/>
</dbReference>
<feature type="transmembrane region" description="Helical" evidence="9">
    <location>
        <begin position="440"/>
        <end position="458"/>
    </location>
</feature>
<evidence type="ECO:0000256" key="5">
    <source>
        <dbReference type="ARBA" id="ARBA00022692"/>
    </source>
</evidence>
<feature type="transmembrane region" description="Helical" evidence="9">
    <location>
        <begin position="406"/>
        <end position="428"/>
    </location>
</feature>
<feature type="transmembrane region" description="Helical" evidence="9">
    <location>
        <begin position="71"/>
        <end position="93"/>
    </location>
</feature>
<dbReference type="RefSeq" id="WP_206708935.1">
    <property type="nucleotide sequence ID" value="NZ_CP059066.1"/>
</dbReference>
<name>A0A8A0RJW8_9FIRM</name>
<evidence type="ECO:0000256" key="7">
    <source>
        <dbReference type="ARBA" id="ARBA00023136"/>
    </source>
</evidence>
<feature type="transmembrane region" description="Helical" evidence="9">
    <location>
        <begin position="151"/>
        <end position="172"/>
    </location>
</feature>
<keyword evidence="4" id="KW-1003">Cell membrane</keyword>
<keyword evidence="6 9" id="KW-1133">Transmembrane helix</keyword>
<dbReference type="GO" id="GO:0046942">
    <property type="term" value="P:carboxylic acid transport"/>
    <property type="evidence" value="ECO:0007669"/>
    <property type="project" value="UniProtKB-ARBA"/>
</dbReference>
<dbReference type="GO" id="GO:0022857">
    <property type="term" value="F:transmembrane transporter activity"/>
    <property type="evidence" value="ECO:0007669"/>
    <property type="project" value="InterPro"/>
</dbReference>
<evidence type="ECO:0000256" key="9">
    <source>
        <dbReference type="SAM" id="Phobius"/>
    </source>
</evidence>
<gene>
    <name evidence="10" type="primary">putP</name>
    <name evidence="10" type="ORF">H0A61_01074</name>
</gene>
<feature type="transmembrane region" description="Helical" evidence="9">
    <location>
        <begin position="179"/>
        <end position="202"/>
    </location>
</feature>
<dbReference type="PANTHER" id="PTHR48086">
    <property type="entry name" value="SODIUM/PROLINE SYMPORTER-RELATED"/>
    <property type="match status" value="1"/>
</dbReference>
<dbReference type="PANTHER" id="PTHR48086:SF7">
    <property type="entry name" value="SODIUM-SOLUTE SYMPORTER-RELATED"/>
    <property type="match status" value="1"/>
</dbReference>
<feature type="transmembrane region" description="Helical" evidence="9">
    <location>
        <begin position="347"/>
        <end position="372"/>
    </location>
</feature>
<feature type="transmembrane region" description="Helical" evidence="9">
    <location>
        <begin position="222"/>
        <end position="244"/>
    </location>
</feature>
<feature type="transmembrane region" description="Helical" evidence="9">
    <location>
        <begin position="256"/>
        <end position="281"/>
    </location>
</feature>
<dbReference type="Pfam" id="PF00474">
    <property type="entry name" value="SSF"/>
    <property type="match status" value="1"/>
</dbReference>
<dbReference type="PROSITE" id="PS00456">
    <property type="entry name" value="NA_SOLUT_SYMP_1"/>
    <property type="match status" value="1"/>
</dbReference>
<dbReference type="CDD" id="cd10322">
    <property type="entry name" value="SLC5sbd"/>
    <property type="match status" value="1"/>
</dbReference>
<feature type="transmembrane region" description="Helical" evidence="9">
    <location>
        <begin position="114"/>
        <end position="145"/>
    </location>
</feature>
<feature type="transmembrane region" description="Helical" evidence="9">
    <location>
        <begin position="301"/>
        <end position="326"/>
    </location>
</feature>
<comment type="subcellular location">
    <subcellularLocation>
        <location evidence="1">Membrane</location>
        <topology evidence="1">Multi-pass membrane protein</topology>
    </subcellularLocation>
</comment>
<evidence type="ECO:0000313" key="11">
    <source>
        <dbReference type="Proteomes" id="UP000662904"/>
    </source>
</evidence>
<keyword evidence="3" id="KW-0813">Transport</keyword>
<keyword evidence="7 9" id="KW-0472">Membrane</keyword>
<reference evidence="10" key="1">
    <citation type="submission" date="2020-07" db="EMBL/GenBank/DDBJ databases">
        <title>Koleobacter methoxysyntrophicus gen. nov., sp. nov., a novel anaerobic bacterium isolated from deep subsurface oil field and proposal of Koleobacterales ord. nov. in the phylum Firmicutes.</title>
        <authorList>
            <person name="Sakamoto S."/>
            <person name="Tamaki H."/>
        </authorList>
    </citation>
    <scope>NUCLEOTIDE SEQUENCE</scope>
    <source>
        <strain evidence="10">NRmbB1</strain>
    </source>
</reference>
<evidence type="ECO:0000313" key="10">
    <source>
        <dbReference type="EMBL" id="QSQ08731.1"/>
    </source>
</evidence>
<accession>A0A8A0RJW8</accession>
<dbReference type="InterPro" id="IPR050277">
    <property type="entry name" value="Sodium:Solute_Symporter"/>
</dbReference>
<protein>
    <submittedName>
        <fullName evidence="10">High-affinity proline transporter PutP</fullName>
    </submittedName>
</protein>
<dbReference type="InterPro" id="IPR038377">
    <property type="entry name" value="Na/Glc_symporter_sf"/>
</dbReference>
<dbReference type="GO" id="GO:0005886">
    <property type="term" value="C:plasma membrane"/>
    <property type="evidence" value="ECO:0007669"/>
    <property type="project" value="TreeGrafter"/>
</dbReference>
<keyword evidence="5 9" id="KW-0812">Transmembrane</keyword>
<evidence type="ECO:0000256" key="8">
    <source>
        <dbReference type="RuleBase" id="RU362091"/>
    </source>
</evidence>
<organism evidence="10 11">
    <name type="scientific">Koleobacter methoxysyntrophicus</name>
    <dbReference type="NCBI Taxonomy" id="2751313"/>
    <lineage>
        <taxon>Bacteria</taxon>
        <taxon>Bacillati</taxon>
        <taxon>Bacillota</taxon>
        <taxon>Clostridia</taxon>
        <taxon>Koleobacterales</taxon>
        <taxon>Koleobacteraceae</taxon>
        <taxon>Koleobacter</taxon>
    </lineage>
</organism>
<evidence type="ECO:0000256" key="6">
    <source>
        <dbReference type="ARBA" id="ARBA00022989"/>
    </source>
</evidence>